<keyword evidence="2" id="KW-1185">Reference proteome</keyword>
<dbReference type="EMBL" id="NIRI02000042">
    <property type="protein sequence ID" value="KAG5451263.1"/>
    <property type="molecule type" value="Genomic_DNA"/>
</dbReference>
<evidence type="ECO:0000313" key="1">
    <source>
        <dbReference type="EMBL" id="KAG5451263.1"/>
    </source>
</evidence>
<name>A0A3R7H4N6_CLOSI</name>
<dbReference type="AlphaFoldDB" id="A0A3R7H4N6"/>
<accession>A0A3R7H4N6</accession>
<dbReference type="InParanoid" id="A0A3R7H4N6"/>
<protein>
    <submittedName>
        <fullName evidence="1">Uncharacterized protein</fullName>
    </submittedName>
</protein>
<gene>
    <name evidence="1" type="ORF">CSKR_112187</name>
</gene>
<evidence type="ECO:0000313" key="2">
    <source>
        <dbReference type="Proteomes" id="UP000286415"/>
    </source>
</evidence>
<dbReference type="Proteomes" id="UP000286415">
    <property type="component" value="Unassembled WGS sequence"/>
</dbReference>
<reference evidence="1 2" key="2">
    <citation type="journal article" date="2021" name="Genomics">
        <title>High-quality reference genome for Clonorchis sinensis.</title>
        <authorList>
            <person name="Young N.D."/>
            <person name="Stroehlein A.J."/>
            <person name="Kinkar L."/>
            <person name="Wang T."/>
            <person name="Sohn W.M."/>
            <person name="Chang B.C.H."/>
            <person name="Kaur P."/>
            <person name="Weisz D."/>
            <person name="Dudchenko O."/>
            <person name="Aiden E.L."/>
            <person name="Korhonen P.K."/>
            <person name="Gasser R.B."/>
        </authorList>
    </citation>
    <scope>NUCLEOTIDE SEQUENCE [LARGE SCALE GENOMIC DNA]</scope>
    <source>
        <strain evidence="1">Cs-k2</strain>
    </source>
</reference>
<comment type="caution">
    <text evidence="1">The sequence shown here is derived from an EMBL/GenBank/DDBJ whole genome shotgun (WGS) entry which is preliminary data.</text>
</comment>
<sequence length="102" mass="11899">MSYPKDCAEGENMEQIYRTLDEHGANLTLNYYPFRPPHVPVATIFKISRHMYIRNALLTRLLKILQQPTTGFTLLGARQMCLIRLERPRGSRLPENLSRQAR</sequence>
<reference evidence="1 2" key="1">
    <citation type="journal article" date="2018" name="Biotechnol. Adv.">
        <title>Improved genomic resources and new bioinformatic workflow for the carcinogenic parasite Clonorchis sinensis: Biotechnological implications.</title>
        <authorList>
            <person name="Wang D."/>
            <person name="Korhonen P.K."/>
            <person name="Gasser R.B."/>
            <person name="Young N.D."/>
        </authorList>
    </citation>
    <scope>NUCLEOTIDE SEQUENCE [LARGE SCALE GENOMIC DNA]</scope>
    <source>
        <strain evidence="1">Cs-k2</strain>
    </source>
</reference>
<organism evidence="1 2">
    <name type="scientific">Clonorchis sinensis</name>
    <name type="common">Chinese liver fluke</name>
    <dbReference type="NCBI Taxonomy" id="79923"/>
    <lineage>
        <taxon>Eukaryota</taxon>
        <taxon>Metazoa</taxon>
        <taxon>Spiralia</taxon>
        <taxon>Lophotrochozoa</taxon>
        <taxon>Platyhelminthes</taxon>
        <taxon>Trematoda</taxon>
        <taxon>Digenea</taxon>
        <taxon>Opisthorchiida</taxon>
        <taxon>Opisthorchiata</taxon>
        <taxon>Opisthorchiidae</taxon>
        <taxon>Clonorchis</taxon>
    </lineage>
</organism>
<proteinExistence type="predicted"/>